<dbReference type="PIRSF" id="PIRSF018266">
    <property type="entry name" value="FecR"/>
    <property type="match status" value="1"/>
</dbReference>
<gene>
    <name evidence="3" type="ORF">NCTC11343_00779</name>
</gene>
<reference evidence="3 4" key="1">
    <citation type="submission" date="2018-06" db="EMBL/GenBank/DDBJ databases">
        <authorList>
            <consortium name="Pathogen Informatics"/>
            <person name="Doyle S."/>
        </authorList>
    </citation>
    <scope>NUCLEOTIDE SEQUENCE [LARGE SCALE GENOMIC DNA]</scope>
    <source>
        <strain evidence="3 4">NCTC11343</strain>
    </source>
</reference>
<dbReference type="InterPro" id="IPR012373">
    <property type="entry name" value="Ferrdict_sens_TM"/>
</dbReference>
<feature type="domain" description="Protein FecR C-terminal" evidence="2">
    <location>
        <begin position="243"/>
        <end position="310"/>
    </location>
</feature>
<dbReference type="Gene3D" id="2.60.120.1440">
    <property type="match status" value="1"/>
</dbReference>
<evidence type="ECO:0000313" key="3">
    <source>
        <dbReference type="EMBL" id="SPZ84248.1"/>
    </source>
</evidence>
<name>A0A2X2IQH0_SPHMU</name>
<dbReference type="Gene3D" id="3.55.50.30">
    <property type="match status" value="1"/>
</dbReference>
<dbReference type="PANTHER" id="PTHR30273">
    <property type="entry name" value="PERIPLASMIC SIGNAL SENSOR AND SIGMA FACTOR ACTIVATOR FECR-RELATED"/>
    <property type="match status" value="1"/>
</dbReference>
<dbReference type="InterPro" id="IPR032508">
    <property type="entry name" value="FecR_C"/>
</dbReference>
<dbReference type="GO" id="GO:0016989">
    <property type="term" value="F:sigma factor antagonist activity"/>
    <property type="evidence" value="ECO:0007669"/>
    <property type="project" value="TreeGrafter"/>
</dbReference>
<proteinExistence type="predicted"/>
<protein>
    <submittedName>
        <fullName evidence="3">Fec operon regulator FecR</fullName>
    </submittedName>
</protein>
<sequence>MMEEKAKQLLQKYLNGEASAAEIKQVEDWYAQLDNASKKIPQERKAALREQLLANIQSGISEKENKRPSLLYSPVFKIAAAILMIASIGLLYWKVNNQPIAPSSQVVTTTLAGEHKKIVLADGSEIIMEPSSKISYPSKFRGNIREIALTEGEAFFDIAHDEQHPFQVQLASKLAVKVLGTSFRIKAYQASDQVEVTVATGKVAVQQQDKILGILTKNQSLRYSKETAQSSRSVVEKNTAVAIAFDGTNLQEVAKKLEYIYNIEIILKDTSLRSLKTTATFNSTQNPAEILDIICSLHHLKYSTIEKDKVFKIHK</sequence>
<feature type="domain" description="FecR protein" evidence="1">
    <location>
        <begin position="109"/>
        <end position="203"/>
    </location>
</feature>
<dbReference type="RefSeq" id="WP_112373851.1">
    <property type="nucleotide sequence ID" value="NZ_CP069793.1"/>
</dbReference>
<dbReference type="Pfam" id="PF16344">
    <property type="entry name" value="FecR_C"/>
    <property type="match status" value="1"/>
</dbReference>
<evidence type="ECO:0000259" key="1">
    <source>
        <dbReference type="Pfam" id="PF04773"/>
    </source>
</evidence>
<dbReference type="Proteomes" id="UP000251241">
    <property type="component" value="Unassembled WGS sequence"/>
</dbReference>
<evidence type="ECO:0000313" key="4">
    <source>
        <dbReference type="Proteomes" id="UP000251241"/>
    </source>
</evidence>
<dbReference type="AlphaFoldDB" id="A0A2X2IQH0"/>
<evidence type="ECO:0000259" key="2">
    <source>
        <dbReference type="Pfam" id="PF16344"/>
    </source>
</evidence>
<dbReference type="EMBL" id="UAUU01000002">
    <property type="protein sequence ID" value="SPZ84248.1"/>
    <property type="molecule type" value="Genomic_DNA"/>
</dbReference>
<dbReference type="GeneID" id="97178795"/>
<accession>A0A2X2IQH0</accession>
<dbReference type="PANTHER" id="PTHR30273:SF2">
    <property type="entry name" value="PROTEIN FECR"/>
    <property type="match status" value="1"/>
</dbReference>
<dbReference type="Pfam" id="PF04773">
    <property type="entry name" value="FecR"/>
    <property type="match status" value="1"/>
</dbReference>
<organism evidence="3 4">
    <name type="scientific">Sphingobacterium multivorum</name>
    <dbReference type="NCBI Taxonomy" id="28454"/>
    <lineage>
        <taxon>Bacteria</taxon>
        <taxon>Pseudomonadati</taxon>
        <taxon>Bacteroidota</taxon>
        <taxon>Sphingobacteriia</taxon>
        <taxon>Sphingobacteriales</taxon>
        <taxon>Sphingobacteriaceae</taxon>
        <taxon>Sphingobacterium</taxon>
    </lineage>
</organism>
<dbReference type="InterPro" id="IPR006860">
    <property type="entry name" value="FecR"/>
</dbReference>